<name>A0A915L793_ROMCU</name>
<sequence length="169" mass="19192">MSALRDGHWYLRAISTKVSSQDVIMMSLDDGKKSASTSKKELKDEMNKQSSLSHFVVKKKMDNADPKSKEFDIPIGQIIAVDDQPFSMVENPGSINWVKEVRFYNQTPKCLAQMFSLLSFASGTHSQVLGQYNFLPYEITYHVTLDSTLGRQSRDQMSSVNRMRTLKIS</sequence>
<reference evidence="2" key="1">
    <citation type="submission" date="2022-11" db="UniProtKB">
        <authorList>
            <consortium name="WormBaseParasite"/>
        </authorList>
    </citation>
    <scope>IDENTIFICATION</scope>
</reference>
<keyword evidence="1" id="KW-1185">Reference proteome</keyword>
<protein>
    <submittedName>
        <fullName evidence="2">Uncharacterized protein</fullName>
    </submittedName>
</protein>
<dbReference type="Proteomes" id="UP000887565">
    <property type="component" value="Unplaced"/>
</dbReference>
<organism evidence="1 2">
    <name type="scientific">Romanomermis culicivorax</name>
    <name type="common">Nematode worm</name>
    <dbReference type="NCBI Taxonomy" id="13658"/>
    <lineage>
        <taxon>Eukaryota</taxon>
        <taxon>Metazoa</taxon>
        <taxon>Ecdysozoa</taxon>
        <taxon>Nematoda</taxon>
        <taxon>Enoplea</taxon>
        <taxon>Dorylaimia</taxon>
        <taxon>Mermithida</taxon>
        <taxon>Mermithoidea</taxon>
        <taxon>Mermithidae</taxon>
        <taxon>Romanomermis</taxon>
    </lineage>
</organism>
<proteinExistence type="predicted"/>
<evidence type="ECO:0000313" key="2">
    <source>
        <dbReference type="WBParaSite" id="nRc.2.0.1.t46348-RA"/>
    </source>
</evidence>
<dbReference type="AlphaFoldDB" id="A0A915L793"/>
<evidence type="ECO:0000313" key="1">
    <source>
        <dbReference type="Proteomes" id="UP000887565"/>
    </source>
</evidence>
<accession>A0A915L793</accession>
<dbReference type="WBParaSite" id="nRc.2.0.1.t46348-RA">
    <property type="protein sequence ID" value="nRc.2.0.1.t46348-RA"/>
    <property type="gene ID" value="nRc.2.0.1.g46348"/>
</dbReference>